<keyword evidence="2 10" id="KW-0813">Transport</keyword>
<comment type="caution">
    <text evidence="14">The sequence shown here is derived from an EMBL/GenBank/DDBJ whole genome shotgun (WGS) entry which is preliminary data.</text>
</comment>
<evidence type="ECO:0000256" key="5">
    <source>
        <dbReference type="ARBA" id="ARBA00022692"/>
    </source>
</evidence>
<feature type="region of interest" description="Disordered" evidence="12">
    <location>
        <begin position="396"/>
        <end position="423"/>
    </location>
</feature>
<dbReference type="CDD" id="cd01347">
    <property type="entry name" value="ligand_gated_channel"/>
    <property type="match status" value="1"/>
</dbReference>
<dbReference type="InterPro" id="IPR036942">
    <property type="entry name" value="Beta-barrel_TonB_sf"/>
</dbReference>
<dbReference type="PANTHER" id="PTHR40980">
    <property type="entry name" value="PLUG DOMAIN-CONTAINING PROTEIN"/>
    <property type="match status" value="1"/>
</dbReference>
<evidence type="ECO:0000256" key="2">
    <source>
        <dbReference type="ARBA" id="ARBA00022448"/>
    </source>
</evidence>
<keyword evidence="4" id="KW-0406">Ion transport</keyword>
<evidence type="ECO:0000256" key="10">
    <source>
        <dbReference type="PROSITE-ProRule" id="PRU01360"/>
    </source>
</evidence>
<dbReference type="InterPro" id="IPR012910">
    <property type="entry name" value="Plug_dom"/>
</dbReference>
<accession>A0A2T5G1Y9</accession>
<dbReference type="SUPFAM" id="SSF56935">
    <property type="entry name" value="Porins"/>
    <property type="match status" value="1"/>
</dbReference>
<keyword evidence="9 10" id="KW-0998">Cell outer membrane</keyword>
<dbReference type="Proteomes" id="UP000244162">
    <property type="component" value="Unassembled WGS sequence"/>
</dbReference>
<keyword evidence="8 10" id="KW-0472">Membrane</keyword>
<dbReference type="GO" id="GO:0009279">
    <property type="term" value="C:cell outer membrane"/>
    <property type="evidence" value="ECO:0007669"/>
    <property type="project" value="UniProtKB-SubCell"/>
</dbReference>
<evidence type="ECO:0000256" key="11">
    <source>
        <dbReference type="RuleBase" id="RU003357"/>
    </source>
</evidence>
<dbReference type="GO" id="GO:0006826">
    <property type="term" value="P:iron ion transport"/>
    <property type="evidence" value="ECO:0007669"/>
    <property type="project" value="UniProtKB-KW"/>
</dbReference>
<dbReference type="Pfam" id="PF07715">
    <property type="entry name" value="Plug"/>
    <property type="match status" value="1"/>
</dbReference>
<evidence type="ECO:0000256" key="4">
    <source>
        <dbReference type="ARBA" id="ARBA00022496"/>
    </source>
</evidence>
<evidence type="ECO:0000256" key="3">
    <source>
        <dbReference type="ARBA" id="ARBA00022452"/>
    </source>
</evidence>
<protein>
    <submittedName>
        <fullName evidence="14">TonB-dependent receptor</fullName>
    </submittedName>
</protein>
<dbReference type="Pfam" id="PF00593">
    <property type="entry name" value="TonB_dep_Rec_b-barrel"/>
    <property type="match status" value="1"/>
</dbReference>
<dbReference type="OrthoDB" id="5476657at2"/>
<comment type="similarity">
    <text evidence="10 11">Belongs to the TonB-dependent receptor family.</text>
</comment>
<evidence type="ECO:0000313" key="15">
    <source>
        <dbReference type="Proteomes" id="UP000244162"/>
    </source>
</evidence>
<evidence type="ECO:0000313" key="14">
    <source>
        <dbReference type="EMBL" id="PTQ13130.1"/>
    </source>
</evidence>
<organism evidence="14 15">
    <name type="scientific">Sphingomonas oleivorans</name>
    <dbReference type="NCBI Taxonomy" id="1735121"/>
    <lineage>
        <taxon>Bacteria</taxon>
        <taxon>Pseudomonadati</taxon>
        <taxon>Pseudomonadota</taxon>
        <taxon>Alphaproteobacteria</taxon>
        <taxon>Sphingomonadales</taxon>
        <taxon>Sphingomonadaceae</taxon>
        <taxon>Sphingomonas</taxon>
    </lineage>
</organism>
<dbReference type="AlphaFoldDB" id="A0A2T5G1Y9"/>
<dbReference type="InterPro" id="IPR037066">
    <property type="entry name" value="Plug_dom_sf"/>
</dbReference>
<dbReference type="InterPro" id="IPR010104">
    <property type="entry name" value="TonB_rcpt_bac"/>
</dbReference>
<keyword evidence="4" id="KW-0410">Iron transport</keyword>
<dbReference type="PANTHER" id="PTHR40980:SF4">
    <property type="entry name" value="TONB-DEPENDENT RECEPTOR-LIKE BETA-BARREL DOMAIN-CONTAINING PROTEIN"/>
    <property type="match status" value="1"/>
</dbReference>
<dbReference type="InterPro" id="IPR039426">
    <property type="entry name" value="TonB-dep_rcpt-like"/>
</dbReference>
<dbReference type="PROSITE" id="PS52016">
    <property type="entry name" value="TONB_DEPENDENT_REC_3"/>
    <property type="match status" value="1"/>
</dbReference>
<keyword evidence="14" id="KW-0675">Receptor</keyword>
<comment type="subcellular location">
    <subcellularLocation>
        <location evidence="1 10">Cell outer membrane</location>
        <topology evidence="1 10">Multi-pass membrane protein</topology>
    </subcellularLocation>
</comment>
<proteinExistence type="inferred from homology"/>
<keyword evidence="5 10" id="KW-0812">Transmembrane</keyword>
<keyword evidence="6" id="KW-0408">Iron</keyword>
<dbReference type="Pfam" id="PF07660">
    <property type="entry name" value="STN"/>
    <property type="match status" value="1"/>
</dbReference>
<evidence type="ECO:0000256" key="9">
    <source>
        <dbReference type="ARBA" id="ARBA00023237"/>
    </source>
</evidence>
<evidence type="ECO:0000256" key="6">
    <source>
        <dbReference type="ARBA" id="ARBA00023004"/>
    </source>
</evidence>
<evidence type="ECO:0000256" key="12">
    <source>
        <dbReference type="SAM" id="MobiDB-lite"/>
    </source>
</evidence>
<keyword evidence="7 11" id="KW-0798">TonB box</keyword>
<reference evidence="14 15" key="1">
    <citation type="submission" date="2017-09" db="EMBL/GenBank/DDBJ databases">
        <title>Sphingomonas panjinensis sp.nov., isolated from oil-contaminated soil.</title>
        <authorList>
            <person name="Wang L."/>
            <person name="Chen L."/>
        </authorList>
    </citation>
    <scope>NUCLEOTIDE SEQUENCE [LARGE SCALE GENOMIC DNA]</scope>
    <source>
        <strain evidence="14 15">FW-11</strain>
    </source>
</reference>
<dbReference type="Gene3D" id="2.40.170.20">
    <property type="entry name" value="TonB-dependent receptor, beta-barrel domain"/>
    <property type="match status" value="1"/>
</dbReference>
<sequence>MNQVTGGFQVIDKTIRSFMAATAVALALAHVAPAQSQMRNFNIPEQPLRSAIAELGVQSGLQLLVSDADLANRQAPPIRGEMDARAALRRLIAGSGLSIASDDGRTILLTRKETPRPFAPAAPETTNEETAIVVTGDRLSQALSIQTKRDAFTVTDAISSDDIGKLPDHNSAAALRRIPGVSTQEDQGEPRFPVLRGLSSTYNRTSINGSIVASVDNSARTVPLDIVPSTLASKLEVIKTITPDLDPNAIGGTINIVTKSAFSEDGFFFYGQGALGDYQQSGEIRGDKLSWRANATTGTRFGPDGQFGLVASLSYQIRDSDIPQVETASPSYRQYTAAGVPVALNAANGNGNLVPVQQRLFVYNNRRERLGGALALEWQPDTSFYVRAFGSYNRMEDDEERSENRIEPSGNVSGQTPTGGSLATGRNIVGLGRFQINRSIWTGQLSARYEPNDMLHWETDLVYSGAELDNPESTEEFATPASGMFGFDYDFDNFFFKFRPRNQAAVDDPANYRFSSRTELQRGSQEDVYEARSALSFSTDSIADRATLKLGGVYRSTARDADQDFTSLTLPASAGLNYTLADASGRMPIDVVGGYRFGLRIDSDKANDFAAANRARFTASSSNISSDYQVDEDVYGGFIQAQIELGALNLLGGVRYERTDVDSSGARIVNNGPTPVTRSGSYDNWLPSVHLRWNAAPRLVLRGAYTNTIGRPDFGSIAARESISLPGGGIPTLSRGNPDLKPRESEGLDASIEYYPSGGMISLAIFHKKIKNEIYTLTSLERIDLGIGRGVEDVNVTQARNIESAKIFGIEAGLQQALTFLPSPLDGFGVNLNATYVNSDVNYRTSPTSVRDPGLFLQPEWIANAQLYYQRGGFEGRVSYNYIGGFLETINATIPAADQYWRERSTVDAQISYRLNRHVELFVEGENLTNAGRRELTGPNRDLLQEAATYGRAFWAGASARF</sequence>
<feature type="domain" description="Secretin/TonB short N-terminal" evidence="13">
    <location>
        <begin position="61"/>
        <end position="112"/>
    </location>
</feature>
<keyword evidence="3 10" id="KW-1134">Transmembrane beta strand</keyword>
<dbReference type="Gene3D" id="2.170.130.10">
    <property type="entry name" value="TonB-dependent receptor, plug domain"/>
    <property type="match status" value="1"/>
</dbReference>
<name>A0A2T5G1Y9_9SPHN</name>
<dbReference type="InterPro" id="IPR011662">
    <property type="entry name" value="Secretin/TonB_short_N"/>
</dbReference>
<evidence type="ECO:0000256" key="7">
    <source>
        <dbReference type="ARBA" id="ARBA00023077"/>
    </source>
</evidence>
<dbReference type="EMBL" id="NWBU01000004">
    <property type="protein sequence ID" value="PTQ13130.1"/>
    <property type="molecule type" value="Genomic_DNA"/>
</dbReference>
<evidence type="ECO:0000256" key="8">
    <source>
        <dbReference type="ARBA" id="ARBA00023136"/>
    </source>
</evidence>
<gene>
    <name evidence="14" type="ORF">CLG96_03090</name>
</gene>
<dbReference type="NCBIfam" id="TIGR01782">
    <property type="entry name" value="TonB-Xanth-Caul"/>
    <property type="match status" value="1"/>
</dbReference>
<dbReference type="SMART" id="SM00965">
    <property type="entry name" value="STN"/>
    <property type="match status" value="1"/>
</dbReference>
<dbReference type="InterPro" id="IPR000531">
    <property type="entry name" value="Beta-barrel_TonB"/>
</dbReference>
<feature type="compositionally biased region" description="Polar residues" evidence="12">
    <location>
        <begin position="410"/>
        <end position="421"/>
    </location>
</feature>
<evidence type="ECO:0000259" key="13">
    <source>
        <dbReference type="SMART" id="SM00965"/>
    </source>
</evidence>
<keyword evidence="15" id="KW-1185">Reference proteome</keyword>
<evidence type="ECO:0000256" key="1">
    <source>
        <dbReference type="ARBA" id="ARBA00004571"/>
    </source>
</evidence>
<dbReference type="Gene3D" id="3.55.50.30">
    <property type="match status" value="1"/>
</dbReference>